<evidence type="ECO:0000313" key="2">
    <source>
        <dbReference type="Proteomes" id="UP000317422"/>
    </source>
</evidence>
<name>A0A543N7J5_9ACTN</name>
<evidence type="ECO:0000313" key="1">
    <source>
        <dbReference type="EMBL" id="TQN27777.1"/>
    </source>
</evidence>
<dbReference type="EMBL" id="VFQC01000003">
    <property type="protein sequence ID" value="TQN27777.1"/>
    <property type="molecule type" value="Genomic_DNA"/>
</dbReference>
<accession>A0A543N7J5</accession>
<gene>
    <name evidence="1" type="ORF">FHX37_4507</name>
</gene>
<reference evidence="1 2" key="1">
    <citation type="submission" date="2019-06" db="EMBL/GenBank/DDBJ databases">
        <title>Sequencing the genomes of 1000 actinobacteria strains.</title>
        <authorList>
            <person name="Klenk H.-P."/>
        </authorList>
    </citation>
    <scope>NUCLEOTIDE SEQUENCE [LARGE SCALE GENOMIC DNA]</scope>
    <source>
        <strain evidence="1 2">DSM 45015</strain>
    </source>
</reference>
<comment type="caution">
    <text evidence="1">The sequence shown here is derived from an EMBL/GenBank/DDBJ whole genome shotgun (WGS) entry which is preliminary data.</text>
</comment>
<keyword evidence="2" id="KW-1185">Reference proteome</keyword>
<sequence>MPTFTTTPRFERDFKKLADAQRERFQRVVRDAFVPDVDTGRFRPSLRVRGVVGAPGVYEMTWAPDGRATWQYGDEQRPGIVHVIWRRVGTHAIFDPGPP</sequence>
<proteinExistence type="predicted"/>
<dbReference type="AlphaFoldDB" id="A0A543N7J5"/>
<dbReference type="Proteomes" id="UP000317422">
    <property type="component" value="Unassembled WGS sequence"/>
</dbReference>
<protein>
    <submittedName>
        <fullName evidence="1">Uncharacterized protein</fullName>
    </submittedName>
</protein>
<organism evidence="1 2">
    <name type="scientific">Haloactinospora alba</name>
    <dbReference type="NCBI Taxonomy" id="405555"/>
    <lineage>
        <taxon>Bacteria</taxon>
        <taxon>Bacillati</taxon>
        <taxon>Actinomycetota</taxon>
        <taxon>Actinomycetes</taxon>
        <taxon>Streptosporangiales</taxon>
        <taxon>Nocardiopsidaceae</taxon>
        <taxon>Haloactinospora</taxon>
    </lineage>
</organism>